<dbReference type="Gramene" id="OGLUM12G01110.1">
    <property type="protein sequence ID" value="OGLUM12G01110.1"/>
    <property type="gene ID" value="OGLUM12G01110"/>
</dbReference>
<reference evidence="1" key="2">
    <citation type="submission" date="2018-05" db="EMBL/GenBank/DDBJ databases">
        <title>OgluRS3 (Oryza glumaepatula Reference Sequence Version 3).</title>
        <authorList>
            <person name="Zhang J."/>
            <person name="Kudrna D."/>
            <person name="Lee S."/>
            <person name="Talag J."/>
            <person name="Welchert J."/>
            <person name="Wing R.A."/>
        </authorList>
    </citation>
    <scope>NUCLEOTIDE SEQUENCE [LARGE SCALE GENOMIC DNA]</scope>
</reference>
<reference evidence="1" key="1">
    <citation type="submission" date="2015-04" db="UniProtKB">
        <authorList>
            <consortium name="EnsemblPlants"/>
        </authorList>
    </citation>
    <scope>IDENTIFICATION</scope>
</reference>
<dbReference type="AlphaFoldDB" id="A0A0E0BMY3"/>
<organism evidence="1">
    <name type="scientific">Oryza glumipatula</name>
    <dbReference type="NCBI Taxonomy" id="40148"/>
    <lineage>
        <taxon>Eukaryota</taxon>
        <taxon>Viridiplantae</taxon>
        <taxon>Streptophyta</taxon>
        <taxon>Embryophyta</taxon>
        <taxon>Tracheophyta</taxon>
        <taxon>Spermatophyta</taxon>
        <taxon>Magnoliopsida</taxon>
        <taxon>Liliopsida</taxon>
        <taxon>Poales</taxon>
        <taxon>Poaceae</taxon>
        <taxon>BOP clade</taxon>
        <taxon>Oryzoideae</taxon>
        <taxon>Oryzeae</taxon>
        <taxon>Oryzinae</taxon>
        <taxon>Oryza</taxon>
    </lineage>
</organism>
<proteinExistence type="predicted"/>
<dbReference type="Proteomes" id="UP000026961">
    <property type="component" value="Chromosome 12"/>
</dbReference>
<protein>
    <submittedName>
        <fullName evidence="1">Uncharacterized protein</fullName>
    </submittedName>
</protein>
<name>A0A0E0BMY3_9ORYZ</name>
<evidence type="ECO:0000313" key="1">
    <source>
        <dbReference type="EnsemblPlants" id="OGLUM12G01110.1"/>
    </source>
</evidence>
<evidence type="ECO:0000313" key="2">
    <source>
        <dbReference type="Proteomes" id="UP000026961"/>
    </source>
</evidence>
<accession>A0A0E0BMY3</accession>
<dbReference type="HOGENOM" id="CLU_1646330_0_0_1"/>
<keyword evidence="2" id="KW-1185">Reference proteome</keyword>
<sequence length="161" mass="17360">MYRIKWNQLVILIKSQINFERAYVSDHVICSIIGGGGGRENIGSAERAGFMGVKPLGDAILVEHVHTSRQQLSSSSPPVYDDAAACSLMTHSSSSSSLSTLLGTRSNNSSTGELGGSAMALRRRWRRRCLTRSAMAMATAINQTATMKQTRNNNAFPSVPA</sequence>
<dbReference type="EnsemblPlants" id="OGLUM12G01110.1">
    <property type="protein sequence ID" value="OGLUM12G01110.1"/>
    <property type="gene ID" value="OGLUM12G01110"/>
</dbReference>